<geneLocation type="plasmid" evidence="1">
    <name>unnamed</name>
</geneLocation>
<accession>W5T6Z5</accession>
<dbReference type="EMBL" id="CP005695">
    <property type="protein sequence ID" value="AHH14733.1"/>
    <property type="molecule type" value="Genomic_DNA"/>
</dbReference>
<dbReference type="AlphaFoldDB" id="W5T6Z5"/>
<dbReference type="HOGENOM" id="CLU_3196812_0_0_12"/>
<name>W5T6Z5_BORHE</name>
<proteinExistence type="predicted"/>
<reference evidence="1" key="1">
    <citation type="submission" date="2013-04" db="EMBL/GenBank/DDBJ databases">
        <title>Comparative Genomics of Relapsing Fever Spirochetes.</title>
        <authorList>
            <person name="Schwan T.G."/>
            <person name="Raffel S.J."/>
            <person name="Porcella S.F."/>
            <person name="Martens C.A."/>
            <person name="Bruno D.P."/>
            <person name="Ricklefs S.M."/>
            <person name="Barbian K.B."/>
        </authorList>
    </citation>
    <scope>NUCLEOTIDE SEQUENCE</scope>
    <source>
        <strain evidence="1">MTW</strain>
        <plasmid evidence="1">unnamed</plasmid>
    </source>
</reference>
<protein>
    <submittedName>
        <fullName evidence="1">Uncharacterized protein</fullName>
    </submittedName>
</protein>
<organism evidence="1">
    <name type="scientific">Borrelia hermsii MTW</name>
    <dbReference type="NCBI Taxonomy" id="1313291"/>
    <lineage>
        <taxon>Bacteria</taxon>
        <taxon>Pseudomonadati</taxon>
        <taxon>Spirochaetota</taxon>
        <taxon>Spirochaetia</taxon>
        <taxon>Spirochaetales</taxon>
        <taxon>Borreliaceae</taxon>
        <taxon>Borrelia</taxon>
    </lineage>
</organism>
<gene>
    <name evidence="1" type="ORF">BHW_0900056</name>
</gene>
<keyword evidence="1" id="KW-0614">Plasmid</keyword>
<sequence length="45" mass="5467">MVIDCVKFTSRYRVYAYLNCGQRSMNRLKKSFDEYVAYFSEGWLK</sequence>
<evidence type="ECO:0000313" key="1">
    <source>
        <dbReference type="EMBL" id="AHH14733.1"/>
    </source>
</evidence>